<accession>A0A3A6Q175</accession>
<evidence type="ECO:0000313" key="1">
    <source>
        <dbReference type="EMBL" id="RJX50635.1"/>
    </source>
</evidence>
<reference evidence="1 2" key="1">
    <citation type="submission" date="2018-06" db="EMBL/GenBank/DDBJ databases">
        <title>Halonotius sp. F13-13 a new haloarchaeeon isolated from a solar saltern from Isla Cristina, Huelva, Spain.</title>
        <authorList>
            <person name="Duran-Viseras A."/>
            <person name="Sanchez-Porro C."/>
            <person name="Ventosa A."/>
        </authorList>
    </citation>
    <scope>NUCLEOTIDE SEQUENCE [LARGE SCALE GENOMIC DNA]</scope>
    <source>
        <strain evidence="1 2">CECT 7525</strain>
    </source>
</reference>
<dbReference type="AlphaFoldDB" id="A0A3A6Q175"/>
<keyword evidence="2" id="KW-1185">Reference proteome</keyword>
<sequence>MGADIPVGVAKKIVGTRPIPEGVLFDLIVVLAQVGNIVVNARRVMVELLLNAVPAGIDEPVRPLERAIVPASVGYHRISRVWDGVEVDTSSEKRFQVVEIEYVGICGGKCSRPDGFSR</sequence>
<dbReference type="Proteomes" id="UP000281564">
    <property type="component" value="Unassembled WGS sequence"/>
</dbReference>
<name>A0A3A6Q175_9EURY</name>
<evidence type="ECO:0000313" key="2">
    <source>
        <dbReference type="Proteomes" id="UP000281564"/>
    </source>
</evidence>
<comment type="caution">
    <text evidence="1">The sequence shown here is derived from an EMBL/GenBank/DDBJ whole genome shotgun (WGS) entry which is preliminary data.</text>
</comment>
<gene>
    <name evidence="1" type="ORF">DP106_05065</name>
</gene>
<dbReference type="EMBL" id="QMDW01000005">
    <property type="protein sequence ID" value="RJX50635.1"/>
    <property type="molecule type" value="Genomic_DNA"/>
</dbReference>
<protein>
    <submittedName>
        <fullName evidence="1">Uncharacterized protein</fullName>
    </submittedName>
</protein>
<proteinExistence type="predicted"/>
<organism evidence="1 2">
    <name type="scientific">Halonotius pteroides</name>
    <dbReference type="NCBI Taxonomy" id="268735"/>
    <lineage>
        <taxon>Archaea</taxon>
        <taxon>Methanobacteriati</taxon>
        <taxon>Methanobacteriota</taxon>
        <taxon>Stenosarchaea group</taxon>
        <taxon>Halobacteria</taxon>
        <taxon>Halobacteriales</taxon>
        <taxon>Haloferacaceae</taxon>
        <taxon>Halonotius</taxon>
    </lineage>
</organism>